<protein>
    <submittedName>
        <fullName evidence="1">Uncharacterized protein</fullName>
    </submittedName>
</protein>
<dbReference type="Proteomes" id="UP000806522">
    <property type="component" value="Unassembled WGS sequence"/>
</dbReference>
<reference evidence="1" key="1">
    <citation type="submission" date="2019-04" db="EMBL/GenBank/DDBJ databases">
        <title>Evolution of Biomass-Degrading Anaerobic Consortia Revealed by Metagenomics.</title>
        <authorList>
            <person name="Peng X."/>
        </authorList>
    </citation>
    <scope>NUCLEOTIDE SEQUENCE</scope>
    <source>
        <strain evidence="1">SIG140</strain>
    </source>
</reference>
<accession>A0A9D5P0I6</accession>
<name>A0A9D5P0I6_XYLRU</name>
<comment type="caution">
    <text evidence="1">The sequence shown here is derived from an EMBL/GenBank/DDBJ whole genome shotgun (WGS) entry which is preliminary data.</text>
</comment>
<evidence type="ECO:0000313" key="2">
    <source>
        <dbReference type="Proteomes" id="UP000806522"/>
    </source>
</evidence>
<organism evidence="1 2">
    <name type="scientific">Xylanibacter ruminicola</name>
    <name type="common">Prevotella ruminicola</name>
    <dbReference type="NCBI Taxonomy" id="839"/>
    <lineage>
        <taxon>Bacteria</taxon>
        <taxon>Pseudomonadati</taxon>
        <taxon>Bacteroidota</taxon>
        <taxon>Bacteroidia</taxon>
        <taxon>Bacteroidales</taxon>
        <taxon>Prevotellaceae</taxon>
        <taxon>Xylanibacter</taxon>
    </lineage>
</organism>
<proteinExistence type="predicted"/>
<dbReference type="AlphaFoldDB" id="A0A9D5P0I6"/>
<evidence type="ECO:0000313" key="1">
    <source>
        <dbReference type="EMBL" id="MBE6269742.1"/>
    </source>
</evidence>
<gene>
    <name evidence="1" type="ORF">E7101_02180</name>
</gene>
<dbReference type="EMBL" id="SUYC01000002">
    <property type="protein sequence ID" value="MBE6269742.1"/>
    <property type="molecule type" value="Genomic_DNA"/>
</dbReference>
<sequence>MVENIFKFRVSLGYTEEIELWIEIPVELYQRICDSIGNDKMERYEFCFNFSKHVKERFPELDTLIIQQIDKWKSEHYGLDWPDNVLHLYGLTSTWFPEEE</sequence>